<evidence type="ECO:0000256" key="5">
    <source>
        <dbReference type="ARBA" id="ARBA00011271"/>
    </source>
</evidence>
<proteinExistence type="inferred from homology"/>
<dbReference type="NCBIfam" id="NF002458">
    <property type="entry name" value="PRK01641.1"/>
    <property type="match status" value="1"/>
</dbReference>
<comment type="function">
    <text evidence="2">Catalyzes the isomerization between 2-isopropylmalate and 3-isopropylmalate, via the formation of 2-isopropylmaleate.</text>
</comment>
<dbReference type="NCBIfam" id="TIGR00171">
    <property type="entry name" value="leuD"/>
    <property type="match status" value="1"/>
</dbReference>
<evidence type="ECO:0000256" key="6">
    <source>
        <dbReference type="ARBA" id="ARBA00011998"/>
    </source>
</evidence>
<dbReference type="InterPro" id="IPR033940">
    <property type="entry name" value="IPMI_Swivel"/>
</dbReference>
<keyword evidence="7" id="KW-0432">Leucine biosynthesis</keyword>
<keyword evidence="10" id="KW-0100">Branched-chain amino acid biosynthesis</keyword>
<comment type="catalytic activity">
    <reaction evidence="1">
        <text>(2R,3S)-3-isopropylmalate = (2S)-2-isopropylmalate</text>
        <dbReference type="Rhea" id="RHEA:32287"/>
        <dbReference type="ChEBI" id="CHEBI:1178"/>
        <dbReference type="ChEBI" id="CHEBI:35121"/>
        <dbReference type="EC" id="4.2.1.33"/>
    </reaction>
</comment>
<evidence type="ECO:0000313" key="13">
    <source>
        <dbReference type="Proteomes" id="UP000198994"/>
    </source>
</evidence>
<evidence type="ECO:0000256" key="1">
    <source>
        <dbReference type="ARBA" id="ARBA00000491"/>
    </source>
</evidence>
<dbReference type="Pfam" id="PF00694">
    <property type="entry name" value="Aconitase_C"/>
    <property type="match status" value="1"/>
</dbReference>
<dbReference type="Proteomes" id="UP000198994">
    <property type="component" value="Unassembled WGS sequence"/>
</dbReference>
<dbReference type="UniPathway" id="UPA00048">
    <property type="reaction ID" value="UER00071"/>
</dbReference>
<evidence type="ECO:0000256" key="4">
    <source>
        <dbReference type="ARBA" id="ARBA00009845"/>
    </source>
</evidence>
<dbReference type="InterPro" id="IPR000573">
    <property type="entry name" value="AconitaseA/IPMdHydase_ssu_swvl"/>
</dbReference>
<feature type="domain" description="Aconitase A/isopropylmalate dehydratase small subunit swivel" evidence="11">
    <location>
        <begin position="13"/>
        <end position="123"/>
    </location>
</feature>
<dbReference type="OrthoDB" id="9777465at2"/>
<dbReference type="GO" id="GO:0003861">
    <property type="term" value="F:3-isopropylmalate dehydratase activity"/>
    <property type="evidence" value="ECO:0007669"/>
    <property type="project" value="UniProtKB-EC"/>
</dbReference>
<keyword evidence="8" id="KW-0028">Amino-acid biosynthesis</keyword>
<dbReference type="InterPro" id="IPR050075">
    <property type="entry name" value="LeuD"/>
</dbReference>
<dbReference type="PANTHER" id="PTHR43345">
    <property type="entry name" value="3-ISOPROPYLMALATE DEHYDRATASE SMALL SUBUNIT 2-RELATED-RELATED"/>
    <property type="match status" value="1"/>
</dbReference>
<evidence type="ECO:0000256" key="2">
    <source>
        <dbReference type="ARBA" id="ARBA00002695"/>
    </source>
</evidence>
<dbReference type="GO" id="GO:0009316">
    <property type="term" value="C:3-isopropylmalate dehydratase complex"/>
    <property type="evidence" value="ECO:0007669"/>
    <property type="project" value="InterPro"/>
</dbReference>
<comment type="similarity">
    <text evidence="4">Belongs to the LeuD family. LeuD type 1 subfamily.</text>
</comment>
<gene>
    <name evidence="12" type="ORF">SAMN04488105_108140</name>
</gene>
<evidence type="ECO:0000256" key="10">
    <source>
        <dbReference type="ARBA" id="ARBA00023304"/>
    </source>
</evidence>
<dbReference type="CDD" id="cd01577">
    <property type="entry name" value="IPMI_Swivel"/>
    <property type="match status" value="1"/>
</dbReference>
<accession>A0A1G7G5K5</accession>
<keyword evidence="9" id="KW-0456">Lyase</keyword>
<dbReference type="Gene3D" id="3.20.19.10">
    <property type="entry name" value="Aconitase, domain 4"/>
    <property type="match status" value="1"/>
</dbReference>
<dbReference type="EMBL" id="FNAV01000008">
    <property type="protein sequence ID" value="SDE83398.1"/>
    <property type="molecule type" value="Genomic_DNA"/>
</dbReference>
<evidence type="ECO:0000256" key="8">
    <source>
        <dbReference type="ARBA" id="ARBA00022605"/>
    </source>
</evidence>
<protein>
    <recommendedName>
        <fullName evidence="6">3-isopropylmalate dehydratase</fullName>
        <ecNumber evidence="6">4.2.1.33</ecNumber>
    </recommendedName>
</protein>
<dbReference type="STRING" id="282683.SAMN04488105_108140"/>
<dbReference type="InterPro" id="IPR004431">
    <property type="entry name" value="3-IsopropMal_deHydase_ssu"/>
</dbReference>
<evidence type="ECO:0000256" key="9">
    <source>
        <dbReference type="ARBA" id="ARBA00023239"/>
    </source>
</evidence>
<dbReference type="EC" id="4.2.1.33" evidence="6"/>
<reference evidence="13" key="1">
    <citation type="submission" date="2016-10" db="EMBL/GenBank/DDBJ databases">
        <authorList>
            <person name="Varghese N."/>
            <person name="Submissions S."/>
        </authorList>
    </citation>
    <scope>NUCLEOTIDE SEQUENCE [LARGE SCALE GENOMIC DNA]</scope>
    <source>
        <strain evidence="13">DSM 10146</strain>
    </source>
</reference>
<dbReference type="PANTHER" id="PTHR43345:SF5">
    <property type="entry name" value="3-ISOPROPYLMALATE DEHYDRATASE SMALL SUBUNIT"/>
    <property type="match status" value="1"/>
</dbReference>
<comment type="pathway">
    <text evidence="3">Amino-acid biosynthesis; L-leucine biosynthesis; L-leucine from 3-methyl-2-oxobutanoate: step 2/4.</text>
</comment>
<evidence type="ECO:0000256" key="7">
    <source>
        <dbReference type="ARBA" id="ARBA00022430"/>
    </source>
</evidence>
<organism evidence="12 13">
    <name type="scientific">Salipiger thiooxidans</name>
    <dbReference type="NCBI Taxonomy" id="282683"/>
    <lineage>
        <taxon>Bacteria</taxon>
        <taxon>Pseudomonadati</taxon>
        <taxon>Pseudomonadota</taxon>
        <taxon>Alphaproteobacteria</taxon>
        <taxon>Rhodobacterales</taxon>
        <taxon>Roseobacteraceae</taxon>
        <taxon>Salipiger</taxon>
    </lineage>
</organism>
<dbReference type="AlphaFoldDB" id="A0A1G7G5K5"/>
<name>A0A1G7G5K5_9RHOB</name>
<evidence type="ECO:0000259" key="11">
    <source>
        <dbReference type="Pfam" id="PF00694"/>
    </source>
</evidence>
<keyword evidence="13" id="KW-1185">Reference proteome</keyword>
<comment type="subunit">
    <text evidence="5">Heterodimer of LeuC and LeuD.</text>
</comment>
<evidence type="ECO:0000313" key="12">
    <source>
        <dbReference type="EMBL" id="SDE83398.1"/>
    </source>
</evidence>
<evidence type="ECO:0000256" key="3">
    <source>
        <dbReference type="ARBA" id="ARBA00004729"/>
    </source>
</evidence>
<dbReference type="SUPFAM" id="SSF52016">
    <property type="entry name" value="LeuD/IlvD-like"/>
    <property type="match status" value="1"/>
</dbReference>
<dbReference type="InterPro" id="IPR015928">
    <property type="entry name" value="Aconitase/3IPM_dehydase_swvl"/>
</dbReference>
<dbReference type="RefSeq" id="WP_089960000.1">
    <property type="nucleotide sequence ID" value="NZ_FNAV01000008.1"/>
</dbReference>
<sequence length="202" mass="22128">MSAPLIRLETRAISLPETNTDTDIIFPARFLLKIDRDGMDECLFRDRRVGPEGEALDHPFDDPALRDAQVLVAGPGFGCGSSREQAVWALVDWGIRVVIAPDFGDIFAGNAAKNGLLCVRLPADTCRTLAARADAGARFGVDLPARVLTVDGARVAGLDLSDAAVQAFGEGWDEIDVILNREIDEIRRFEDDHRARQPWLFA</sequence>
<dbReference type="GO" id="GO:0009098">
    <property type="term" value="P:L-leucine biosynthetic process"/>
    <property type="evidence" value="ECO:0007669"/>
    <property type="project" value="UniProtKB-UniPathway"/>
</dbReference>